<evidence type="ECO:0000256" key="1">
    <source>
        <dbReference type="SAM" id="MobiDB-lite"/>
    </source>
</evidence>
<dbReference type="AlphaFoldDB" id="A0A3S0V2X2"/>
<evidence type="ECO:0000313" key="3">
    <source>
        <dbReference type="Proteomes" id="UP000280346"/>
    </source>
</evidence>
<dbReference type="EMBL" id="RZIJ01000050">
    <property type="protein sequence ID" value="RUQ60894.1"/>
    <property type="molecule type" value="Genomic_DNA"/>
</dbReference>
<comment type="caution">
    <text evidence="2">The sequence shown here is derived from an EMBL/GenBank/DDBJ whole genome shotgun (WGS) entry which is preliminary data.</text>
</comment>
<dbReference type="Proteomes" id="UP000280346">
    <property type="component" value="Unassembled WGS sequence"/>
</dbReference>
<keyword evidence="3" id="KW-1185">Reference proteome</keyword>
<gene>
    <name evidence="2" type="ORF">EJ913_30300</name>
</gene>
<protein>
    <submittedName>
        <fullName evidence="2">Uncharacterized protein</fullName>
    </submittedName>
</protein>
<name>A0A3S0V2X2_9PROT</name>
<feature type="compositionally biased region" description="Low complexity" evidence="1">
    <location>
        <begin position="59"/>
        <end position="68"/>
    </location>
</feature>
<dbReference type="OrthoDB" id="7950859at2"/>
<accession>A0A3S0V2X2</accession>
<organism evidence="2 3">
    <name type="scientific">Azospirillum doebereinerae</name>
    <dbReference type="NCBI Taxonomy" id="92933"/>
    <lineage>
        <taxon>Bacteria</taxon>
        <taxon>Pseudomonadati</taxon>
        <taxon>Pseudomonadota</taxon>
        <taxon>Alphaproteobacteria</taxon>
        <taxon>Rhodospirillales</taxon>
        <taxon>Azospirillaceae</taxon>
        <taxon>Azospirillum</taxon>
    </lineage>
</organism>
<reference evidence="2 3" key="1">
    <citation type="submission" date="2018-12" db="EMBL/GenBank/DDBJ databases">
        <authorList>
            <person name="Yang Y."/>
        </authorList>
    </citation>
    <scope>NUCLEOTIDE SEQUENCE [LARGE SCALE GENOMIC DNA]</scope>
    <source>
        <strain evidence="2 3">GSF71</strain>
    </source>
</reference>
<sequence>MNRNWHEAHPMPSKATRQQRVEWHLEHAQVCGCRPPPASLLDEIRELEKRRLNPVGEGAASIRPLARSPAPPRRPAR</sequence>
<proteinExistence type="predicted"/>
<feature type="region of interest" description="Disordered" evidence="1">
    <location>
        <begin position="52"/>
        <end position="77"/>
    </location>
</feature>
<evidence type="ECO:0000313" key="2">
    <source>
        <dbReference type="EMBL" id="RUQ60894.1"/>
    </source>
</evidence>